<sequence>MDLYGIDYISNTIDWIKNNSLTQLFKTKVENIEQVKEISTSLKSNNRSTTRNEESNKIADWYNRLFNREPEVITEDETPIYKNKYVIAAAILILLSLSYWNFKDSIDPVISDTVEKLQRFRSGTNRDSTTICEDVVRPIEGSNKSWWKGLTDKVKSLWNRDTKPTPDNGSSSSTSHISVEDRSKYFKGDGPPIAGPSADLKGKGIDLTDPSERWKETKRLLDQLSGNTKTHFDKEASSVLNQMSAFIANHDNNTFPKDAALVQGLYVAINASLHKLKWTSGVLWDNLFKDENVRELHDRFTSLPQEIGIPTGEDLYKVEEENARLYKEQLKAERNSYNEVANATIHEQDVWSDRASAHSPHSHFSEIECFDETTEQVEIPELKVRTPKASYAETLDKVTKKDTDQENTSYFREFMQYENETQKFLEQKIEDSINKVEPLNVDNLLNAFKSRRDDSNIVESVTPRPKSPSSGSIHDYFNEPIASSSKITENQNVASKVVEKVSEKVEQTKTKFTNLFDAIKSRRNDSNIVDGSNIQKDSSQVQSNFVQPKEDNVESKVSETIEQNKNTFTNLVDAIKSRISVSQKDSSQVKEVPQVTENVLDSLIEDANILDDQEILEKVKTTFSSEPIASSSKITEDPVASKITEEPVASTSKIIEEDKPSGFSTLFKEIKSHRKEYGTPVMQTRDELLREVETKVNTPQVNTPSIVVDEALPEILESVKGLKKEVSKEELFNVGLSPRLDTHSLHKYPSVSNLFDDTQNLFDDQDEISDNQSVGSLTNWKDVEVKVNNGAGYFYIDFGDKLKDVQEMHITLNNGKVHILKIDSRFVNNQDNIFKFIEKDSNLEVFNIDILDKYNKNARIYSNDNVTILPNFELTPKESIKSFNDYKVKGKI</sequence>
<organism evidence="2">
    <name type="scientific">Lactifluus piperatus</name>
    <dbReference type="NCBI Taxonomy" id="71966"/>
    <lineage>
        <taxon>Eukaryota</taxon>
        <taxon>Fungi</taxon>
        <taxon>Dikarya</taxon>
        <taxon>Basidiomycota</taxon>
        <taxon>Agaricomycotina</taxon>
        <taxon>Agaricomycetes</taxon>
        <taxon>Russulales</taxon>
        <taxon>Russulaceae</taxon>
        <taxon>Lactifluus</taxon>
    </lineage>
</organism>
<protein>
    <submittedName>
        <fullName evidence="2">Uncharacterized protein</fullName>
    </submittedName>
</protein>
<name>A0A2Z4MA40_9AGAM</name>
<evidence type="ECO:0000313" key="2">
    <source>
        <dbReference type="EMBL" id="AWX53025.1"/>
    </source>
</evidence>
<keyword evidence="2" id="KW-0496">Mitochondrion</keyword>
<feature type="region of interest" description="Disordered" evidence="1">
    <location>
        <begin position="188"/>
        <end position="207"/>
    </location>
</feature>
<dbReference type="RefSeq" id="YP_009498239.1">
    <property type="nucleotide sequence ID" value="NC_038056.1"/>
</dbReference>
<proteinExistence type="predicted"/>
<geneLocation type="mitochondrion" evidence="2"/>
<reference evidence="2" key="1">
    <citation type="journal article" date="2019" name="Int. J. Biol. Macromol.">
        <title>Characterization and comparative analysis of six complete mitochondrial genomes from ectomycorrhizal fungi of the Lactarius genus and phylogenetic analysis of the Agaricomycetes.</title>
        <authorList>
            <person name="Li Q."/>
            <person name="Wang Q."/>
            <person name="Jin X."/>
            <person name="Chen Z."/>
            <person name="Xiong C."/>
            <person name="Li P."/>
            <person name="Liu Q."/>
            <person name="Huang W."/>
        </authorList>
    </citation>
    <scope>NUCLEOTIDE SEQUENCE</scope>
</reference>
<dbReference type="GeneID" id="37500666"/>
<dbReference type="AlphaFoldDB" id="A0A2Z4MA40"/>
<dbReference type="EMBL" id="MH319479">
    <property type="protein sequence ID" value="AWX53025.1"/>
    <property type="molecule type" value="Genomic_DNA"/>
</dbReference>
<evidence type="ECO:0000256" key="1">
    <source>
        <dbReference type="SAM" id="MobiDB-lite"/>
    </source>
</evidence>
<feature type="region of interest" description="Disordered" evidence="1">
    <location>
        <begin position="158"/>
        <end position="177"/>
    </location>
</feature>
<feature type="compositionally biased region" description="Polar residues" evidence="1">
    <location>
        <begin position="165"/>
        <end position="177"/>
    </location>
</feature>
<gene>
    <name evidence="2" type="primary">orf892</name>
</gene>
<accession>A0A2Z4MA40</accession>